<organism evidence="14">
    <name type="scientific">Timema monikensis</name>
    <dbReference type="NCBI Taxonomy" id="170555"/>
    <lineage>
        <taxon>Eukaryota</taxon>
        <taxon>Metazoa</taxon>
        <taxon>Ecdysozoa</taxon>
        <taxon>Arthropoda</taxon>
        <taxon>Hexapoda</taxon>
        <taxon>Insecta</taxon>
        <taxon>Pterygota</taxon>
        <taxon>Neoptera</taxon>
        <taxon>Polyneoptera</taxon>
        <taxon>Phasmatodea</taxon>
        <taxon>Timematodea</taxon>
        <taxon>Timematoidea</taxon>
        <taxon>Timematidae</taxon>
        <taxon>Timema</taxon>
    </lineage>
</organism>
<evidence type="ECO:0000256" key="1">
    <source>
        <dbReference type="ARBA" id="ARBA00001946"/>
    </source>
</evidence>
<proteinExistence type="inferred from homology"/>
<dbReference type="GO" id="GO:0005953">
    <property type="term" value="C:CAAX-protein geranylgeranyltransferase complex"/>
    <property type="evidence" value="ECO:0007669"/>
    <property type="project" value="TreeGrafter"/>
</dbReference>
<keyword evidence="5" id="KW-0637">Prenyltransferase</keyword>
<evidence type="ECO:0000256" key="12">
    <source>
        <dbReference type="ARBA" id="ARBA00043086"/>
    </source>
</evidence>
<evidence type="ECO:0000256" key="2">
    <source>
        <dbReference type="ARBA" id="ARBA00006734"/>
    </source>
</evidence>
<evidence type="ECO:0000256" key="4">
    <source>
        <dbReference type="ARBA" id="ARBA00012702"/>
    </source>
</evidence>
<evidence type="ECO:0000256" key="6">
    <source>
        <dbReference type="ARBA" id="ARBA00022679"/>
    </source>
</evidence>
<dbReference type="Gene3D" id="1.25.40.120">
    <property type="entry name" value="Protein prenylyltransferase"/>
    <property type="match status" value="1"/>
</dbReference>
<comment type="cofactor">
    <cofactor evidence="1">
        <name>Mg(2+)</name>
        <dbReference type="ChEBI" id="CHEBI:18420"/>
    </cofactor>
</comment>
<reference evidence="14" key="1">
    <citation type="submission" date="2020-11" db="EMBL/GenBank/DDBJ databases">
        <authorList>
            <person name="Tran Van P."/>
        </authorList>
    </citation>
    <scope>NUCLEOTIDE SEQUENCE</scope>
</reference>
<evidence type="ECO:0000256" key="13">
    <source>
        <dbReference type="ARBA" id="ARBA00043219"/>
    </source>
</evidence>
<dbReference type="GO" id="GO:0005965">
    <property type="term" value="C:protein farnesyltransferase complex"/>
    <property type="evidence" value="ECO:0007669"/>
    <property type="project" value="TreeGrafter"/>
</dbReference>
<name>A0A7R9EFZ3_9NEOP</name>
<protein>
    <recommendedName>
        <fullName evidence="9">Protein farnesyltransferase/geranylgeranyltransferase type-1 subunit alpha</fullName>
        <ecNumber evidence="4">2.5.1.58</ecNumber>
        <ecNumber evidence="3">2.5.1.59</ecNumber>
    </recommendedName>
    <alternativeName>
        <fullName evidence="12">CAAX farnesyltransferase subunit alpha</fullName>
    </alternativeName>
    <alternativeName>
        <fullName evidence="11">FTase-alpha</fullName>
    </alternativeName>
    <alternativeName>
        <fullName evidence="10">Ras proteins prenyltransferase subunit alpha</fullName>
    </alternativeName>
    <alternativeName>
        <fullName evidence="13">Type I protein geranyl-geranyltransferase subunit alpha</fullName>
    </alternativeName>
</protein>
<keyword evidence="8" id="KW-0460">Magnesium</keyword>
<dbReference type="EC" id="2.5.1.58" evidence="4"/>
<evidence type="ECO:0000256" key="9">
    <source>
        <dbReference type="ARBA" id="ARBA00040965"/>
    </source>
</evidence>
<dbReference type="InterPro" id="IPR002088">
    <property type="entry name" value="Prenyl_trans_a"/>
</dbReference>
<gene>
    <name evidence="14" type="ORF">TMSB3V08_LOCUS9007</name>
</gene>
<evidence type="ECO:0000256" key="5">
    <source>
        <dbReference type="ARBA" id="ARBA00022602"/>
    </source>
</evidence>
<dbReference type="PANTHER" id="PTHR11129">
    <property type="entry name" value="PROTEIN FARNESYLTRANSFERASE ALPHA SUBUNIT/RAB GERANYLGERANYL TRANSFERASE ALPHA SUBUNIT"/>
    <property type="match status" value="1"/>
</dbReference>
<dbReference type="PROSITE" id="PS51147">
    <property type="entry name" value="PFTA"/>
    <property type="match status" value="5"/>
</dbReference>
<evidence type="ECO:0000256" key="8">
    <source>
        <dbReference type="ARBA" id="ARBA00022842"/>
    </source>
</evidence>
<evidence type="ECO:0000313" key="14">
    <source>
        <dbReference type="EMBL" id="CAD7432297.1"/>
    </source>
</evidence>
<dbReference type="GO" id="GO:0004662">
    <property type="term" value="F:CAAX-protein geranylgeranyltransferase activity"/>
    <property type="evidence" value="ECO:0007669"/>
    <property type="project" value="UniProtKB-EC"/>
</dbReference>
<comment type="similarity">
    <text evidence="2">Belongs to the protein prenyltransferase subunit alpha family.</text>
</comment>
<evidence type="ECO:0000256" key="3">
    <source>
        <dbReference type="ARBA" id="ARBA00012700"/>
    </source>
</evidence>
<dbReference type="Pfam" id="PF01239">
    <property type="entry name" value="PPTA"/>
    <property type="match status" value="5"/>
</dbReference>
<accession>A0A7R9EFZ3</accession>
<dbReference type="SUPFAM" id="SSF48439">
    <property type="entry name" value="Protein prenylyltransferase"/>
    <property type="match status" value="1"/>
</dbReference>
<keyword evidence="7" id="KW-0677">Repeat</keyword>
<dbReference type="AlphaFoldDB" id="A0A7R9EFZ3"/>
<dbReference type="EC" id="2.5.1.59" evidence="3"/>
<dbReference type="PANTHER" id="PTHR11129:SF1">
    <property type="entry name" value="PROTEIN FARNESYLTRANSFERASE_GERANYLGERANYLTRANSFERASE TYPE-1 SUBUNIT ALPHA"/>
    <property type="match status" value="1"/>
</dbReference>
<evidence type="ECO:0000256" key="7">
    <source>
        <dbReference type="ARBA" id="ARBA00022737"/>
    </source>
</evidence>
<evidence type="ECO:0000256" key="10">
    <source>
        <dbReference type="ARBA" id="ARBA00041392"/>
    </source>
</evidence>
<dbReference type="EMBL" id="OB795469">
    <property type="protein sequence ID" value="CAD7432297.1"/>
    <property type="molecule type" value="Genomic_DNA"/>
</dbReference>
<sequence length="342" mass="40286">MASSSTEELCEESTWILYKDREEWKDVTPVPQDDGPNTVVSILYTDKFKDVYDYFRAVLKSNEKSERALELTKDALDLNPANYTVWQYRREILKHLDKDLYEELNYVKQVAEDNPKNYQVWHHRGVIVNWLQEPSQELQVTRMSLNQDAKNYHAWQHRQWVLHKFNLFDNELAYVDTLLEEDIRNNSAWNHRYFVINNTTGFTKDILDREIAYSLDKIKKVTCNESSWNYLRGLLIHHEKGLSRNERVIEFCEELYTSGIRSPYLLGFLVDIYGSMEKGDGDKPHTFQKALEICDALAKEYDTIRREYWNFIARNIAQQMNTSNGEELLGVSAPSELVMEAA</sequence>
<evidence type="ECO:0000256" key="11">
    <source>
        <dbReference type="ARBA" id="ARBA00042436"/>
    </source>
</evidence>
<dbReference type="GO" id="GO:0004660">
    <property type="term" value="F:protein farnesyltransferase activity"/>
    <property type="evidence" value="ECO:0007669"/>
    <property type="project" value="UniProtKB-EC"/>
</dbReference>
<keyword evidence="6" id="KW-0808">Transferase</keyword>